<keyword evidence="7" id="KW-1185">Reference proteome</keyword>
<dbReference type="SUPFAM" id="SSF63411">
    <property type="entry name" value="LuxS/MPP-like metallohydrolase"/>
    <property type="match status" value="2"/>
</dbReference>
<dbReference type="PANTHER" id="PTHR11851">
    <property type="entry name" value="METALLOPROTEASE"/>
    <property type="match status" value="1"/>
</dbReference>
<evidence type="ECO:0000313" key="7">
    <source>
        <dbReference type="Proteomes" id="UP000460221"/>
    </source>
</evidence>
<dbReference type="Pfam" id="PF00675">
    <property type="entry name" value="Peptidase_M16"/>
    <property type="match status" value="1"/>
</dbReference>
<dbReference type="GO" id="GO:0006508">
    <property type="term" value="P:proteolysis"/>
    <property type="evidence" value="ECO:0007669"/>
    <property type="project" value="InterPro"/>
</dbReference>
<evidence type="ECO:0000259" key="5">
    <source>
        <dbReference type="Pfam" id="PF05193"/>
    </source>
</evidence>
<name>A0A7K1FHX0_9ACTN</name>
<dbReference type="PROSITE" id="PS00143">
    <property type="entry name" value="INSULINASE"/>
    <property type="match status" value="1"/>
</dbReference>
<sequence>MPSPPRPRAEADRFVAARVQTRVLERGDGGSAVTLSVLPGGLRVVTESVPSARSASVGIWVGVGSIDEQRGLSGASHFLEHLLFKGTRTRTGPEIAASIDEVGGELNAFTSHEYTCYYAHVLASTCEAAVDTVCDVVLDAVIAADDVDVERSVILEEIAMRDDDPEDTLGDSFAAALFAGHRIAEPVIGTVDTISRMTRTQVNGYYRRRYHPERMVVAVAGGVDHGDVVRWVRRAFAGRSVEGRRPVGPRVGTGRYKPRTGVLVVERDIEQVHLNIGVPALRRADTRRPALAVLTAALGGGMSSRLFRTIREEKGLAYSTYAATSAYADVGSFSVYAGCQPEHLGTVGGLIRAELESVAADGLEPAELQRVKGQLTGGFLLGLEDTESRMSRIGKNLLTRDRHRTVDEELAGIRAVDAEAVGALAAELLRGPLVGAVVGPYAHEQDLPAGLLEAVGASAAAGTTVRPRSGTVTSIPRARRERQQRDVG</sequence>
<evidence type="ECO:0000259" key="4">
    <source>
        <dbReference type="Pfam" id="PF00675"/>
    </source>
</evidence>
<dbReference type="InterPro" id="IPR001431">
    <property type="entry name" value="Pept_M16_Zn_BS"/>
</dbReference>
<dbReference type="Gene3D" id="3.30.830.10">
    <property type="entry name" value="Metalloenzyme, LuxS/M16 peptidase-like"/>
    <property type="match status" value="2"/>
</dbReference>
<gene>
    <name evidence="6" type="ORF">GIS00_07195</name>
</gene>
<dbReference type="GO" id="GO:0004222">
    <property type="term" value="F:metalloendopeptidase activity"/>
    <property type="evidence" value="ECO:0007669"/>
    <property type="project" value="InterPro"/>
</dbReference>
<feature type="region of interest" description="Disordered" evidence="3">
    <location>
        <begin position="460"/>
        <end position="488"/>
    </location>
</feature>
<dbReference type="InterPro" id="IPR011249">
    <property type="entry name" value="Metalloenz_LuxS/M16"/>
</dbReference>
<evidence type="ECO:0000256" key="2">
    <source>
        <dbReference type="RuleBase" id="RU004447"/>
    </source>
</evidence>
<evidence type="ECO:0000256" key="3">
    <source>
        <dbReference type="SAM" id="MobiDB-lite"/>
    </source>
</evidence>
<dbReference type="AlphaFoldDB" id="A0A7K1FHX0"/>
<dbReference type="InterPro" id="IPR007863">
    <property type="entry name" value="Peptidase_M16_C"/>
</dbReference>
<comment type="similarity">
    <text evidence="1 2">Belongs to the peptidase M16 family.</text>
</comment>
<protein>
    <submittedName>
        <fullName evidence="6">Insulinase family protein</fullName>
    </submittedName>
</protein>
<reference evidence="6 7" key="1">
    <citation type="submission" date="2019-11" db="EMBL/GenBank/DDBJ databases">
        <authorList>
            <person name="Jiang L.-Q."/>
        </authorList>
    </citation>
    <scope>NUCLEOTIDE SEQUENCE [LARGE SCALE GENOMIC DNA]</scope>
    <source>
        <strain evidence="6 7">YIM 132087</strain>
    </source>
</reference>
<organism evidence="6 7">
    <name type="scientific">Nakamurella alba</name>
    <dbReference type="NCBI Taxonomy" id="2665158"/>
    <lineage>
        <taxon>Bacteria</taxon>
        <taxon>Bacillati</taxon>
        <taxon>Actinomycetota</taxon>
        <taxon>Actinomycetes</taxon>
        <taxon>Nakamurellales</taxon>
        <taxon>Nakamurellaceae</taxon>
        <taxon>Nakamurella</taxon>
    </lineage>
</organism>
<proteinExistence type="inferred from homology"/>
<accession>A0A7K1FHX0</accession>
<feature type="domain" description="Peptidase M16 N-terminal" evidence="4">
    <location>
        <begin position="43"/>
        <end position="190"/>
    </location>
</feature>
<dbReference type="Pfam" id="PF05193">
    <property type="entry name" value="Peptidase_M16_C"/>
    <property type="match status" value="1"/>
</dbReference>
<dbReference type="InterPro" id="IPR050361">
    <property type="entry name" value="MPP/UQCRC_Complex"/>
</dbReference>
<comment type="caution">
    <text evidence="6">The sequence shown here is derived from an EMBL/GenBank/DDBJ whole genome shotgun (WGS) entry which is preliminary data.</text>
</comment>
<dbReference type="InterPro" id="IPR011765">
    <property type="entry name" value="Pept_M16_N"/>
</dbReference>
<evidence type="ECO:0000313" key="6">
    <source>
        <dbReference type="EMBL" id="MTD13727.1"/>
    </source>
</evidence>
<feature type="domain" description="Peptidase M16 C-terminal" evidence="5">
    <location>
        <begin position="197"/>
        <end position="375"/>
    </location>
</feature>
<dbReference type="RefSeq" id="WP_154767515.1">
    <property type="nucleotide sequence ID" value="NZ_WLYK01000001.1"/>
</dbReference>
<dbReference type="GO" id="GO:0046872">
    <property type="term" value="F:metal ion binding"/>
    <property type="evidence" value="ECO:0007669"/>
    <property type="project" value="InterPro"/>
</dbReference>
<dbReference type="PANTHER" id="PTHR11851:SF49">
    <property type="entry name" value="MITOCHONDRIAL-PROCESSING PEPTIDASE SUBUNIT ALPHA"/>
    <property type="match status" value="1"/>
</dbReference>
<dbReference type="Proteomes" id="UP000460221">
    <property type="component" value="Unassembled WGS sequence"/>
</dbReference>
<evidence type="ECO:0000256" key="1">
    <source>
        <dbReference type="ARBA" id="ARBA00007261"/>
    </source>
</evidence>
<dbReference type="EMBL" id="WLYK01000001">
    <property type="protein sequence ID" value="MTD13727.1"/>
    <property type="molecule type" value="Genomic_DNA"/>
</dbReference>
<dbReference type="FunFam" id="3.30.830.10:FF:000008">
    <property type="entry name" value="Mitochondrial-processing peptidase subunit beta"/>
    <property type="match status" value="1"/>
</dbReference>